<evidence type="ECO:0000313" key="3">
    <source>
        <dbReference type="Proteomes" id="UP000054123"/>
    </source>
</evidence>
<dbReference type="AlphaFoldDB" id="A0A011LY42"/>
<gene>
    <name evidence="2" type="ORF">AK33_06735</name>
</gene>
<dbReference type="Proteomes" id="UP000054123">
    <property type="component" value="Unassembled WGS sequence"/>
</dbReference>
<evidence type="ECO:0000313" key="2">
    <source>
        <dbReference type="EMBL" id="EXI62128.1"/>
    </source>
</evidence>
<name>A0A011LY42_9PAST</name>
<protein>
    <submittedName>
        <fullName evidence="2">Uncharacterized protein</fullName>
    </submittedName>
</protein>
<keyword evidence="1" id="KW-1133">Transmembrane helix</keyword>
<evidence type="ECO:0000256" key="1">
    <source>
        <dbReference type="SAM" id="Phobius"/>
    </source>
</evidence>
<sequence>MPNAYMKMVMYLKPLVGFIVIIDLKTVLSIINIGSKYKE</sequence>
<proteinExistence type="predicted"/>
<accession>A0A011LY42</accession>
<reference evidence="2 3" key="1">
    <citation type="journal article" date="2014" name="Genome Announc.">
        <title>Genome Sequence of a Presumptive Mannheimia haemolytica Strain with an A1/A6-Cross-Reactive Serotype from a White-Tailed Deer (Odocoileus virginianus).</title>
        <authorList>
            <person name="Lawrence P.K."/>
            <person name="Bey R.F."/>
            <person name="Wiener B."/>
            <person name="Kittichotirat W."/>
            <person name="Bumgarner R.E."/>
        </authorList>
    </citation>
    <scope>NUCLEOTIDE SEQUENCE [LARGE SCALE GENOMIC DNA]</scope>
    <source>
        <strain evidence="2 3">PKL10</strain>
    </source>
</reference>
<keyword evidence="3" id="KW-1185">Reference proteome</keyword>
<feature type="transmembrane region" description="Helical" evidence="1">
    <location>
        <begin position="15"/>
        <end position="34"/>
    </location>
</feature>
<organism evidence="2 3">
    <name type="scientific">Mannheimia granulomatis</name>
    <dbReference type="NCBI Taxonomy" id="85402"/>
    <lineage>
        <taxon>Bacteria</taxon>
        <taxon>Pseudomonadati</taxon>
        <taxon>Pseudomonadota</taxon>
        <taxon>Gammaproteobacteria</taxon>
        <taxon>Pasteurellales</taxon>
        <taxon>Pasteurellaceae</taxon>
        <taxon>Mannheimia</taxon>
    </lineage>
</organism>
<dbReference type="EMBL" id="JANJ01000005">
    <property type="protein sequence ID" value="EXI62128.1"/>
    <property type="molecule type" value="Genomic_DNA"/>
</dbReference>
<keyword evidence="1" id="KW-0812">Transmembrane</keyword>
<comment type="caution">
    <text evidence="2">The sequence shown here is derived from an EMBL/GenBank/DDBJ whole genome shotgun (WGS) entry which is preliminary data.</text>
</comment>
<keyword evidence="1" id="KW-0472">Membrane</keyword>